<keyword evidence="6" id="KW-0961">Cell wall biogenesis/degradation</keyword>
<evidence type="ECO:0000256" key="6">
    <source>
        <dbReference type="ARBA" id="ARBA00023316"/>
    </source>
</evidence>
<accession>A0A1G2KS56</accession>
<dbReference type="GO" id="GO:0009252">
    <property type="term" value="P:peptidoglycan biosynthetic process"/>
    <property type="evidence" value="ECO:0007669"/>
    <property type="project" value="UniProtKB-KW"/>
</dbReference>
<gene>
    <name evidence="7" type="ORF">A3C16_02820</name>
</gene>
<keyword evidence="4" id="KW-0573">Peptidoglycan synthesis</keyword>
<evidence type="ECO:0000256" key="2">
    <source>
        <dbReference type="ARBA" id="ARBA00022679"/>
    </source>
</evidence>
<dbReference type="GO" id="GO:0008360">
    <property type="term" value="P:regulation of cell shape"/>
    <property type="evidence" value="ECO:0007669"/>
    <property type="project" value="UniProtKB-KW"/>
</dbReference>
<dbReference type="PROSITE" id="PS51191">
    <property type="entry name" value="FEMABX"/>
    <property type="match status" value="1"/>
</dbReference>
<comment type="caution">
    <text evidence="7">The sequence shown here is derived from an EMBL/GenBank/DDBJ whole genome shotgun (WGS) entry which is preliminary data.</text>
</comment>
<dbReference type="GO" id="GO:0016755">
    <property type="term" value="F:aminoacyltransferase activity"/>
    <property type="evidence" value="ECO:0007669"/>
    <property type="project" value="InterPro"/>
</dbReference>
<dbReference type="AlphaFoldDB" id="A0A1G2KS56"/>
<dbReference type="InterPro" id="IPR050644">
    <property type="entry name" value="PG_Glycine_Bridge_Synth"/>
</dbReference>
<reference evidence="7 8" key="1">
    <citation type="journal article" date="2016" name="Nat. Commun.">
        <title>Thousands of microbial genomes shed light on interconnected biogeochemical processes in an aquifer system.</title>
        <authorList>
            <person name="Anantharaman K."/>
            <person name="Brown C.T."/>
            <person name="Hug L.A."/>
            <person name="Sharon I."/>
            <person name="Castelle C.J."/>
            <person name="Probst A.J."/>
            <person name="Thomas B.C."/>
            <person name="Singh A."/>
            <person name="Wilkins M.J."/>
            <person name="Karaoz U."/>
            <person name="Brodie E.L."/>
            <person name="Williams K.H."/>
            <person name="Hubbard S.S."/>
            <person name="Banfield J.F."/>
        </authorList>
    </citation>
    <scope>NUCLEOTIDE SEQUENCE [LARGE SCALE GENOMIC DNA]</scope>
</reference>
<dbReference type="Pfam" id="PF02388">
    <property type="entry name" value="FemAB"/>
    <property type="match status" value="2"/>
</dbReference>
<evidence type="ECO:0000313" key="7">
    <source>
        <dbReference type="EMBL" id="OHA01239.1"/>
    </source>
</evidence>
<evidence type="ECO:0000256" key="5">
    <source>
        <dbReference type="ARBA" id="ARBA00023315"/>
    </source>
</evidence>
<evidence type="ECO:0000256" key="1">
    <source>
        <dbReference type="ARBA" id="ARBA00009943"/>
    </source>
</evidence>
<evidence type="ECO:0000256" key="3">
    <source>
        <dbReference type="ARBA" id="ARBA00022960"/>
    </source>
</evidence>
<name>A0A1G2KS56_9BACT</name>
<dbReference type="InterPro" id="IPR016181">
    <property type="entry name" value="Acyl_CoA_acyltransferase"/>
</dbReference>
<proteinExistence type="inferred from homology"/>
<protein>
    <recommendedName>
        <fullName evidence="9">BioF2-like acetyltransferase domain-containing protein</fullName>
    </recommendedName>
</protein>
<evidence type="ECO:0000313" key="8">
    <source>
        <dbReference type="Proteomes" id="UP000177811"/>
    </source>
</evidence>
<dbReference type="EMBL" id="MHQL01000067">
    <property type="protein sequence ID" value="OHA01239.1"/>
    <property type="molecule type" value="Genomic_DNA"/>
</dbReference>
<sequence length="292" mass="33691">MEHSFLQSHEWERLQEALGRKAWRVGRHLVIRHDLSRGFNYLYAPHLIGADGGFWDGVRMIARDERSLFLKVEPKGPIDELVAGVAGWRSSHSLQPQKTVIIDLTKSEEGLLSAMHQKMRYNIRLAERHGVSVVRGNPENAKYLANTFWDLLMETSERDVFHLHPKPYYEKLLTVGGDASLNKIYCAEYRGTVLAAALVNFYEKTATYLHGASTIIHKEVMAPHYLHWRIMQDAKKMGMTAYDLWGIDEERWPGVTRFKMGFGGTVVEYPRAVDMVFRPGWYAAYTTMRKIF</sequence>
<dbReference type="InterPro" id="IPR003447">
    <property type="entry name" value="FEMABX"/>
</dbReference>
<dbReference type="PANTHER" id="PTHR36174">
    <property type="entry name" value="LIPID II:GLYCINE GLYCYLTRANSFERASE"/>
    <property type="match status" value="1"/>
</dbReference>
<dbReference type="SUPFAM" id="SSF55729">
    <property type="entry name" value="Acyl-CoA N-acyltransferases (Nat)"/>
    <property type="match status" value="1"/>
</dbReference>
<dbReference type="Proteomes" id="UP000177811">
    <property type="component" value="Unassembled WGS sequence"/>
</dbReference>
<dbReference type="GO" id="GO:0071555">
    <property type="term" value="P:cell wall organization"/>
    <property type="evidence" value="ECO:0007669"/>
    <property type="project" value="UniProtKB-KW"/>
</dbReference>
<keyword evidence="5" id="KW-0012">Acyltransferase</keyword>
<dbReference type="PANTHER" id="PTHR36174:SF1">
    <property type="entry name" value="LIPID II:GLYCINE GLYCYLTRANSFERASE"/>
    <property type="match status" value="1"/>
</dbReference>
<comment type="similarity">
    <text evidence="1">Belongs to the FemABX family.</text>
</comment>
<dbReference type="Gene3D" id="3.40.630.30">
    <property type="match status" value="1"/>
</dbReference>
<keyword evidence="3" id="KW-0133">Cell shape</keyword>
<evidence type="ECO:0000256" key="4">
    <source>
        <dbReference type="ARBA" id="ARBA00022984"/>
    </source>
</evidence>
<keyword evidence="2" id="KW-0808">Transferase</keyword>
<organism evidence="7 8">
    <name type="scientific">Candidatus Sungbacteria bacterium RIFCSPHIGHO2_02_FULL_51_29</name>
    <dbReference type="NCBI Taxonomy" id="1802273"/>
    <lineage>
        <taxon>Bacteria</taxon>
        <taxon>Candidatus Sungiibacteriota</taxon>
    </lineage>
</organism>
<evidence type="ECO:0008006" key="9">
    <source>
        <dbReference type="Google" id="ProtNLM"/>
    </source>
</evidence>